<dbReference type="Pfam" id="PF14559">
    <property type="entry name" value="TPR_19"/>
    <property type="match status" value="2"/>
</dbReference>
<dbReference type="PANTHER" id="PTHR45586:SF1">
    <property type="entry name" value="LIPOPOLYSACCHARIDE ASSEMBLY PROTEIN B"/>
    <property type="match status" value="1"/>
</dbReference>
<dbReference type="OrthoDB" id="2658522at2"/>
<keyword evidence="5" id="KW-1185">Reference proteome</keyword>
<dbReference type="Proteomes" id="UP000272528">
    <property type="component" value="Chromosome"/>
</dbReference>
<organism evidence="4 5">
    <name type="scientific">Paenibacillus albus</name>
    <dbReference type="NCBI Taxonomy" id="2495582"/>
    <lineage>
        <taxon>Bacteria</taxon>
        <taxon>Bacillati</taxon>
        <taxon>Bacillota</taxon>
        <taxon>Bacilli</taxon>
        <taxon>Bacillales</taxon>
        <taxon>Paenibacillaceae</taxon>
        <taxon>Paenibacillus</taxon>
    </lineage>
</organism>
<dbReference type="PROSITE" id="PS50293">
    <property type="entry name" value="TPR_REGION"/>
    <property type="match status" value="1"/>
</dbReference>
<evidence type="ECO:0000313" key="5">
    <source>
        <dbReference type="Proteomes" id="UP000272528"/>
    </source>
</evidence>
<gene>
    <name evidence="4" type="ORF">EJC50_14565</name>
</gene>
<dbReference type="InterPro" id="IPR019734">
    <property type="entry name" value="TPR_rpt"/>
</dbReference>
<evidence type="ECO:0000313" key="4">
    <source>
        <dbReference type="EMBL" id="AZN40744.1"/>
    </source>
</evidence>
<keyword evidence="1" id="KW-0677">Repeat</keyword>
<evidence type="ECO:0000256" key="1">
    <source>
        <dbReference type="ARBA" id="ARBA00022737"/>
    </source>
</evidence>
<reference evidence="5" key="1">
    <citation type="submission" date="2018-12" db="EMBL/GenBank/DDBJ databases">
        <title>Genome sequence of Peanibacillus sp.</title>
        <authorList>
            <person name="Subramani G."/>
            <person name="Srinivasan S."/>
            <person name="Kim M.K."/>
        </authorList>
    </citation>
    <scope>NUCLEOTIDE SEQUENCE [LARGE SCALE GENOMIC DNA]</scope>
    <source>
        <strain evidence="5">18JY67-1</strain>
    </source>
</reference>
<feature type="repeat" description="TPR" evidence="3">
    <location>
        <begin position="16"/>
        <end position="49"/>
    </location>
</feature>
<name>A0A3S9A4S9_9BACL</name>
<dbReference type="EMBL" id="CP034437">
    <property type="protein sequence ID" value="AZN40744.1"/>
    <property type="molecule type" value="Genomic_DNA"/>
</dbReference>
<accession>A0A3S9A4S9</accession>
<evidence type="ECO:0000256" key="3">
    <source>
        <dbReference type="PROSITE-ProRule" id="PRU00339"/>
    </source>
</evidence>
<sequence length="194" mass="21838">MLYHQPVYKEDGRMDVDSSIKKAYEAILSGDFEQAILHFDEAIALEPTNGAAYYKCSITCARSGKWQKALALAEQAVSLSPEHMEYQFHLENVKAKALVIEAESILSNSPARTEDALELLHEASRLDPLNIEALLMLGAAYATLNRYDEAAACARDAVRLEPEHSAARRLFADMNRRSRTLRAKSGRTKRRRNR</sequence>
<dbReference type="PROSITE" id="PS50005">
    <property type="entry name" value="TPR"/>
    <property type="match status" value="2"/>
</dbReference>
<feature type="repeat" description="TPR" evidence="3">
    <location>
        <begin position="131"/>
        <end position="164"/>
    </location>
</feature>
<dbReference type="Gene3D" id="1.25.40.10">
    <property type="entry name" value="Tetratricopeptide repeat domain"/>
    <property type="match status" value="2"/>
</dbReference>
<dbReference type="SUPFAM" id="SSF48452">
    <property type="entry name" value="TPR-like"/>
    <property type="match status" value="1"/>
</dbReference>
<dbReference type="InterPro" id="IPR011990">
    <property type="entry name" value="TPR-like_helical_dom_sf"/>
</dbReference>
<dbReference type="AlphaFoldDB" id="A0A3S9A4S9"/>
<dbReference type="PANTHER" id="PTHR45586">
    <property type="entry name" value="TPR REPEAT-CONTAINING PROTEIN PA4667"/>
    <property type="match status" value="1"/>
</dbReference>
<dbReference type="KEGG" id="palb:EJC50_14565"/>
<dbReference type="InterPro" id="IPR051012">
    <property type="entry name" value="CellSynth/LPSAsmb/PSIAsmb"/>
</dbReference>
<keyword evidence="2 3" id="KW-0802">TPR repeat</keyword>
<dbReference type="SMART" id="SM00028">
    <property type="entry name" value="TPR"/>
    <property type="match status" value="3"/>
</dbReference>
<evidence type="ECO:0000256" key="2">
    <source>
        <dbReference type="ARBA" id="ARBA00022803"/>
    </source>
</evidence>
<proteinExistence type="predicted"/>
<protein>
    <submittedName>
        <fullName evidence="4">Tetratricopeptide repeat protein</fullName>
    </submittedName>
</protein>